<dbReference type="STRING" id="171383.AKJ31_13680"/>
<dbReference type="AlphaFoldDB" id="A0A0M0HYN2"/>
<dbReference type="InterPro" id="IPR051723">
    <property type="entry name" value="Bact_OM_Invasion-Related"/>
</dbReference>
<keyword evidence="3" id="KW-0812">Transmembrane</keyword>
<dbReference type="OrthoDB" id="5873117at2"/>
<dbReference type="Pfam" id="PF13505">
    <property type="entry name" value="OMP_b-brl"/>
    <property type="match status" value="1"/>
</dbReference>
<dbReference type="InterPro" id="IPR000758">
    <property type="entry name" value="Enterovir_OMP"/>
</dbReference>
<evidence type="ECO:0000256" key="6">
    <source>
        <dbReference type="SAM" id="SignalP"/>
    </source>
</evidence>
<dbReference type="EMBL" id="LHPI01000012">
    <property type="protein sequence ID" value="KOO07201.1"/>
    <property type="molecule type" value="Genomic_DNA"/>
</dbReference>
<name>A0A0M0HYN2_9VIBR</name>
<dbReference type="GO" id="GO:0009279">
    <property type="term" value="C:cell outer membrane"/>
    <property type="evidence" value="ECO:0007669"/>
    <property type="project" value="UniProtKB-SubCell"/>
</dbReference>
<dbReference type="PANTHER" id="PTHR35892">
    <property type="entry name" value="OUTER MEMBRANE PROTEIN PAGN-RELATED"/>
    <property type="match status" value="1"/>
</dbReference>
<dbReference type="RefSeq" id="WP_053409659.1">
    <property type="nucleotide sequence ID" value="NZ_DAIPHI010000161.1"/>
</dbReference>
<evidence type="ECO:0000256" key="5">
    <source>
        <dbReference type="ARBA" id="ARBA00023136"/>
    </source>
</evidence>
<sequence length="178" mass="19379">MRTIPILTTAALLSLSFAVQAADHTIMAGYAATDIKNAKDKLHGLTVKYRYEGASRIGLLASASVTTNEDKEYTLQPGIKFVESGKTTSIYSSLHLGPTYRFNDFVSGYATLGYAEYSVERKGYGLPKSTREDESFAIGAGVDFNLTRSLVINTGVELSEHFSDAKATSYSLSLGYRF</sequence>
<gene>
    <name evidence="8" type="ORF">AKJ31_13680</name>
</gene>
<dbReference type="Proteomes" id="UP000037530">
    <property type="component" value="Unassembled WGS sequence"/>
</dbReference>
<comment type="caution">
    <text evidence="8">The sequence shown here is derived from an EMBL/GenBank/DDBJ whole genome shotgun (WGS) entry which is preliminary data.</text>
</comment>
<evidence type="ECO:0000256" key="4">
    <source>
        <dbReference type="ARBA" id="ARBA00022729"/>
    </source>
</evidence>
<evidence type="ECO:0000259" key="7">
    <source>
        <dbReference type="Pfam" id="PF13505"/>
    </source>
</evidence>
<proteinExistence type="predicted"/>
<evidence type="ECO:0000256" key="2">
    <source>
        <dbReference type="ARBA" id="ARBA00022452"/>
    </source>
</evidence>
<comment type="subcellular location">
    <subcellularLocation>
        <location evidence="1">Cell outer membrane</location>
        <topology evidence="1">Multi-pass membrane protein</topology>
    </subcellularLocation>
</comment>
<evidence type="ECO:0000256" key="3">
    <source>
        <dbReference type="ARBA" id="ARBA00022692"/>
    </source>
</evidence>
<keyword evidence="4 6" id="KW-0732">Signal</keyword>
<keyword evidence="2" id="KW-1134">Transmembrane beta strand</keyword>
<dbReference type="Gene3D" id="2.40.160.20">
    <property type="match status" value="1"/>
</dbReference>
<keyword evidence="9" id="KW-1185">Reference proteome</keyword>
<feature type="domain" description="Outer membrane protein beta-barrel" evidence="7">
    <location>
        <begin position="9"/>
        <end position="178"/>
    </location>
</feature>
<dbReference type="PRINTS" id="PR00316">
    <property type="entry name" value="ENTEROVIROMP"/>
</dbReference>
<dbReference type="InterPro" id="IPR027385">
    <property type="entry name" value="Beta-barrel_OMP"/>
</dbReference>
<evidence type="ECO:0000313" key="9">
    <source>
        <dbReference type="Proteomes" id="UP000037530"/>
    </source>
</evidence>
<evidence type="ECO:0000313" key="8">
    <source>
        <dbReference type="EMBL" id="KOO07201.1"/>
    </source>
</evidence>
<protein>
    <recommendedName>
        <fullName evidence="7">Outer membrane protein beta-barrel domain-containing protein</fullName>
    </recommendedName>
</protein>
<dbReference type="SUPFAM" id="SSF56925">
    <property type="entry name" value="OMPA-like"/>
    <property type="match status" value="1"/>
</dbReference>
<accession>A0A0M0HYN2</accession>
<feature type="chain" id="PRO_5005600385" description="Outer membrane protein beta-barrel domain-containing protein" evidence="6">
    <location>
        <begin position="22"/>
        <end position="178"/>
    </location>
</feature>
<reference evidence="9" key="1">
    <citation type="submission" date="2015-08" db="EMBL/GenBank/DDBJ databases">
        <title>Vibrio galatheae sp. nov., a novel member of the Vibrionaceae family isolated from the Solomon Islands.</title>
        <authorList>
            <person name="Giubergia S."/>
            <person name="Machado H."/>
            <person name="Mateiu R.V."/>
            <person name="Gram L."/>
        </authorList>
    </citation>
    <scope>NUCLEOTIDE SEQUENCE [LARGE SCALE GENOMIC DNA]</scope>
    <source>
        <strain evidence="9">DSM 19134</strain>
    </source>
</reference>
<dbReference type="GO" id="GO:0044384">
    <property type="term" value="C:host outer membrane"/>
    <property type="evidence" value="ECO:0007669"/>
    <property type="project" value="InterPro"/>
</dbReference>
<keyword evidence="5" id="KW-0472">Membrane</keyword>
<organism evidence="8 9">
    <name type="scientific">Vibrio hepatarius</name>
    <dbReference type="NCBI Taxonomy" id="171383"/>
    <lineage>
        <taxon>Bacteria</taxon>
        <taxon>Pseudomonadati</taxon>
        <taxon>Pseudomonadota</taxon>
        <taxon>Gammaproteobacteria</taxon>
        <taxon>Vibrionales</taxon>
        <taxon>Vibrionaceae</taxon>
        <taxon>Vibrio</taxon>
        <taxon>Vibrio oreintalis group</taxon>
    </lineage>
</organism>
<feature type="signal peptide" evidence="6">
    <location>
        <begin position="1"/>
        <end position="21"/>
    </location>
</feature>
<evidence type="ECO:0000256" key="1">
    <source>
        <dbReference type="ARBA" id="ARBA00004571"/>
    </source>
</evidence>
<dbReference type="InterPro" id="IPR011250">
    <property type="entry name" value="OMP/PagP_B-barrel"/>
</dbReference>
<dbReference type="PANTHER" id="PTHR35892:SF2">
    <property type="entry name" value="OUTER MEMBRANE PROTEIN PAGN"/>
    <property type="match status" value="1"/>
</dbReference>
<dbReference type="PATRIC" id="fig|171383.3.peg.2794"/>